<name>A0A9N9KGQ4_9GLOM</name>
<reference evidence="1" key="1">
    <citation type="submission" date="2021-06" db="EMBL/GenBank/DDBJ databases">
        <authorList>
            <person name="Kallberg Y."/>
            <person name="Tangrot J."/>
            <person name="Rosling A."/>
        </authorList>
    </citation>
    <scope>NUCLEOTIDE SEQUENCE</scope>
    <source>
        <strain evidence="1">FL966</strain>
    </source>
</reference>
<proteinExistence type="predicted"/>
<organism evidence="1 2">
    <name type="scientific">Cetraspora pellucida</name>
    <dbReference type="NCBI Taxonomy" id="1433469"/>
    <lineage>
        <taxon>Eukaryota</taxon>
        <taxon>Fungi</taxon>
        <taxon>Fungi incertae sedis</taxon>
        <taxon>Mucoromycota</taxon>
        <taxon>Glomeromycotina</taxon>
        <taxon>Glomeromycetes</taxon>
        <taxon>Diversisporales</taxon>
        <taxon>Gigasporaceae</taxon>
        <taxon>Cetraspora</taxon>
    </lineage>
</organism>
<dbReference type="EMBL" id="CAJVQA010056046">
    <property type="protein sequence ID" value="CAG8825576.1"/>
    <property type="molecule type" value="Genomic_DNA"/>
</dbReference>
<evidence type="ECO:0000313" key="2">
    <source>
        <dbReference type="Proteomes" id="UP000789759"/>
    </source>
</evidence>
<protein>
    <submittedName>
        <fullName evidence="1">24951_t:CDS:1</fullName>
    </submittedName>
</protein>
<feature type="non-terminal residue" evidence="1">
    <location>
        <position position="1"/>
    </location>
</feature>
<sequence>EWYAINVWSILINKTFLNISDIELVHGEICSIASNNQKNNDEIYRIKSQRKALEHHIN</sequence>
<feature type="non-terminal residue" evidence="1">
    <location>
        <position position="58"/>
    </location>
</feature>
<accession>A0A9N9KGQ4</accession>
<gene>
    <name evidence="1" type="ORF">CPELLU_LOCUS20118</name>
</gene>
<dbReference type="OrthoDB" id="2440340at2759"/>
<dbReference type="AlphaFoldDB" id="A0A9N9KGQ4"/>
<dbReference type="Proteomes" id="UP000789759">
    <property type="component" value="Unassembled WGS sequence"/>
</dbReference>
<evidence type="ECO:0000313" key="1">
    <source>
        <dbReference type="EMBL" id="CAG8825576.1"/>
    </source>
</evidence>
<keyword evidence="2" id="KW-1185">Reference proteome</keyword>
<comment type="caution">
    <text evidence="1">The sequence shown here is derived from an EMBL/GenBank/DDBJ whole genome shotgun (WGS) entry which is preliminary data.</text>
</comment>